<evidence type="ECO:0000256" key="1">
    <source>
        <dbReference type="ARBA" id="ARBA00004370"/>
    </source>
</evidence>
<evidence type="ECO:0000313" key="6">
    <source>
        <dbReference type="EMBL" id="SDF77920.1"/>
    </source>
</evidence>
<dbReference type="InterPro" id="IPR023352">
    <property type="entry name" value="MAPEG-like_dom_sf"/>
</dbReference>
<comment type="subcellular location">
    <subcellularLocation>
        <location evidence="1">Membrane</location>
    </subcellularLocation>
</comment>
<feature type="transmembrane region" description="Helical" evidence="5">
    <location>
        <begin position="107"/>
        <end position="128"/>
    </location>
</feature>
<organism evidence="6 7">
    <name type="scientific">Sulfitobacter delicatus</name>
    <dbReference type="NCBI Taxonomy" id="218672"/>
    <lineage>
        <taxon>Bacteria</taxon>
        <taxon>Pseudomonadati</taxon>
        <taxon>Pseudomonadota</taxon>
        <taxon>Alphaproteobacteria</taxon>
        <taxon>Rhodobacterales</taxon>
        <taxon>Roseobacteraceae</taxon>
        <taxon>Sulfitobacter</taxon>
    </lineage>
</organism>
<dbReference type="RefSeq" id="WP_093740627.1">
    <property type="nucleotide sequence ID" value="NZ_FNBP01000003.1"/>
</dbReference>
<reference evidence="7" key="1">
    <citation type="submission" date="2016-10" db="EMBL/GenBank/DDBJ databases">
        <authorList>
            <person name="Varghese N."/>
            <person name="Submissions S."/>
        </authorList>
    </citation>
    <scope>NUCLEOTIDE SEQUENCE [LARGE SCALE GENOMIC DNA]</scope>
    <source>
        <strain evidence="7">DSM 16477</strain>
    </source>
</reference>
<dbReference type="Proteomes" id="UP000199399">
    <property type="component" value="Unassembled WGS sequence"/>
</dbReference>
<sequence>MPLTITATYAALNALVFLGLSWHVIAYRRAKLISLGDTGDKALLKRMRAQANAAEYMPIALILLALTEANGAPPLAVHGLGLMLIAGRILHPLGFAVTPQKIILRQIGMLLTLAMIALSALGLLAHAIT</sequence>
<keyword evidence="4 5" id="KW-0472">Membrane</keyword>
<evidence type="ECO:0000256" key="2">
    <source>
        <dbReference type="ARBA" id="ARBA00022692"/>
    </source>
</evidence>
<name>A0A1G7NXJ6_9RHOB</name>
<dbReference type="SUPFAM" id="SSF161084">
    <property type="entry name" value="MAPEG domain-like"/>
    <property type="match status" value="1"/>
</dbReference>
<gene>
    <name evidence="6" type="ORF">SAMN04489759_103139</name>
</gene>
<dbReference type="GO" id="GO:0016020">
    <property type="term" value="C:membrane"/>
    <property type="evidence" value="ECO:0007669"/>
    <property type="project" value="UniProtKB-SubCell"/>
</dbReference>
<dbReference type="EMBL" id="FNBP01000003">
    <property type="protein sequence ID" value="SDF77920.1"/>
    <property type="molecule type" value="Genomic_DNA"/>
</dbReference>
<keyword evidence="7" id="KW-1185">Reference proteome</keyword>
<proteinExistence type="predicted"/>
<protein>
    <recommendedName>
        <fullName evidence="8">Glutathione S-transferase</fullName>
    </recommendedName>
</protein>
<evidence type="ECO:0000313" key="7">
    <source>
        <dbReference type="Proteomes" id="UP000199399"/>
    </source>
</evidence>
<evidence type="ECO:0000256" key="5">
    <source>
        <dbReference type="SAM" id="Phobius"/>
    </source>
</evidence>
<dbReference type="PANTHER" id="PTHR35814">
    <property type="match status" value="1"/>
</dbReference>
<evidence type="ECO:0000256" key="4">
    <source>
        <dbReference type="ARBA" id="ARBA00023136"/>
    </source>
</evidence>
<keyword evidence="3 5" id="KW-1133">Transmembrane helix</keyword>
<dbReference type="InterPro" id="IPR001129">
    <property type="entry name" value="Membr-assoc_MAPEG"/>
</dbReference>
<evidence type="ECO:0000256" key="3">
    <source>
        <dbReference type="ARBA" id="ARBA00022989"/>
    </source>
</evidence>
<keyword evidence="2 5" id="KW-0812">Transmembrane</keyword>
<accession>A0A1G7NXJ6</accession>
<feature type="transmembrane region" description="Helical" evidence="5">
    <location>
        <begin position="6"/>
        <end position="25"/>
    </location>
</feature>
<evidence type="ECO:0008006" key="8">
    <source>
        <dbReference type="Google" id="ProtNLM"/>
    </source>
</evidence>
<dbReference type="PANTHER" id="PTHR35814:SF1">
    <property type="entry name" value="GLUTATHIONE S-TRANSFERASE-RELATED"/>
    <property type="match status" value="1"/>
</dbReference>
<dbReference type="Pfam" id="PF01124">
    <property type="entry name" value="MAPEG"/>
    <property type="match status" value="1"/>
</dbReference>
<dbReference type="OrthoDB" id="7619858at2"/>
<dbReference type="AlphaFoldDB" id="A0A1G7NXJ6"/>
<dbReference type="Gene3D" id="1.20.120.550">
    <property type="entry name" value="Membrane associated eicosanoid/glutathione metabolism-like domain"/>
    <property type="match status" value="1"/>
</dbReference>